<comment type="caution">
    <text evidence="2">The sequence shown here is derived from an EMBL/GenBank/DDBJ whole genome shotgun (WGS) entry which is preliminary data.</text>
</comment>
<feature type="chain" id="PRO_5042280671" evidence="1">
    <location>
        <begin position="17"/>
        <end position="75"/>
    </location>
</feature>
<dbReference type="Proteomes" id="UP001281614">
    <property type="component" value="Unassembled WGS sequence"/>
</dbReference>
<feature type="signal peptide" evidence="1">
    <location>
        <begin position="1"/>
        <end position="16"/>
    </location>
</feature>
<evidence type="ECO:0000313" key="3">
    <source>
        <dbReference type="Proteomes" id="UP001281614"/>
    </source>
</evidence>
<dbReference type="AlphaFoldDB" id="A0AAD9YJZ0"/>
<dbReference type="EMBL" id="VYYT01000099">
    <property type="protein sequence ID" value="KAK2770274.1"/>
    <property type="molecule type" value="Genomic_DNA"/>
</dbReference>
<evidence type="ECO:0000313" key="2">
    <source>
        <dbReference type="EMBL" id="KAK2770274.1"/>
    </source>
</evidence>
<organism evidence="2 3">
    <name type="scientific">Colletotrichum kahawae</name>
    <name type="common">Coffee berry disease fungus</name>
    <dbReference type="NCBI Taxonomy" id="34407"/>
    <lineage>
        <taxon>Eukaryota</taxon>
        <taxon>Fungi</taxon>
        <taxon>Dikarya</taxon>
        <taxon>Ascomycota</taxon>
        <taxon>Pezizomycotina</taxon>
        <taxon>Sordariomycetes</taxon>
        <taxon>Hypocreomycetidae</taxon>
        <taxon>Glomerellales</taxon>
        <taxon>Glomerellaceae</taxon>
        <taxon>Colletotrichum</taxon>
        <taxon>Colletotrichum gloeosporioides species complex</taxon>
    </lineage>
</organism>
<keyword evidence="1" id="KW-0732">Signal</keyword>
<evidence type="ECO:0000256" key="1">
    <source>
        <dbReference type="SAM" id="SignalP"/>
    </source>
</evidence>
<name>A0AAD9YJZ0_COLKA</name>
<keyword evidence="3" id="KW-1185">Reference proteome</keyword>
<proteinExistence type="predicted"/>
<protein>
    <submittedName>
        <fullName evidence="2">Uncharacterized protein</fullName>
    </submittedName>
</protein>
<gene>
    <name evidence="2" type="ORF">CKAH01_14852</name>
</gene>
<reference evidence="2" key="1">
    <citation type="submission" date="2023-02" db="EMBL/GenBank/DDBJ databases">
        <title>Colletotrichum kahawae CIFC_Que2 genome sequencing and assembly.</title>
        <authorList>
            <person name="Baroncelli R."/>
        </authorList>
    </citation>
    <scope>NUCLEOTIDE SEQUENCE</scope>
    <source>
        <strain evidence="2">CIFC_Que2</strain>
    </source>
</reference>
<sequence length="75" mass="8003">MQFATIIAVLAPLALAETWNLSGTCSKDLTYEIDTQYTSPQLVCGNNNGHFSGEGNQGKVGCVPANTKSTYAWTC</sequence>
<accession>A0AAD9YJZ0</accession>